<dbReference type="GO" id="GO:0005524">
    <property type="term" value="F:ATP binding"/>
    <property type="evidence" value="ECO:0007669"/>
    <property type="project" value="UniProtKB-UniRule"/>
</dbReference>
<dbReference type="GO" id="GO:0006541">
    <property type="term" value="P:glutamine metabolic process"/>
    <property type="evidence" value="ECO:0007669"/>
    <property type="project" value="InterPro"/>
</dbReference>
<proteinExistence type="inferred from homology"/>
<dbReference type="EMBL" id="KF901204">
    <property type="protein sequence ID" value="AIF22128.1"/>
    <property type="molecule type" value="Genomic_DNA"/>
</dbReference>
<accession>A0A075I858</accession>
<keyword evidence="5 10" id="KW-0547">Nucleotide-binding</keyword>
<keyword evidence="4 10" id="KW-0436">Ligase</keyword>
<gene>
    <name evidence="12" type="primary">CPA1</name>
    <name evidence="10 12" type="synonym">carA</name>
</gene>
<comment type="catalytic activity">
    <reaction evidence="10">
        <text>L-glutamine + H2O = L-glutamate + NH4(+)</text>
        <dbReference type="Rhea" id="RHEA:15889"/>
        <dbReference type="ChEBI" id="CHEBI:15377"/>
        <dbReference type="ChEBI" id="CHEBI:28938"/>
        <dbReference type="ChEBI" id="CHEBI:29985"/>
        <dbReference type="ChEBI" id="CHEBI:58359"/>
    </reaction>
</comment>
<reference evidence="12" key="1">
    <citation type="journal article" date="2014" name="Genome Biol. Evol.">
        <title>Pangenome evidence for extensive interdomain horizontal transfer affecting lineage core and shell genes in uncultured planktonic thaumarchaeota and euryarchaeota.</title>
        <authorList>
            <person name="Deschamps P."/>
            <person name="Zivanovic Y."/>
            <person name="Moreira D."/>
            <person name="Rodriguez-Valera F."/>
            <person name="Lopez-Garcia P."/>
        </authorList>
    </citation>
    <scope>NUCLEOTIDE SEQUENCE</scope>
</reference>
<keyword evidence="8 10" id="KW-0665">Pyrimidine biosynthesis</keyword>
<dbReference type="NCBIfam" id="NF009475">
    <property type="entry name" value="PRK12838.1"/>
    <property type="match status" value="1"/>
</dbReference>
<evidence type="ECO:0000256" key="1">
    <source>
        <dbReference type="ARBA" id="ARBA00005077"/>
    </source>
</evidence>
<sequence length="467" mass="49797">MNLPVYFSPDSFSRIKRGTLAVLLMSGTTPSRGFVPGAGVSGVLDPPSFADAADLLLEPAERQQASGAAGLLLLADGTRYEGRLFGSEGIAQGELVFTTGMCGYQESLTDPSFAGQVLTFTWPLLGNYGILPGISESSGVHPRGVVCKQLMKTPDHRDSVGSVHEFLAVHGVPGIEGVDTRALTRRVREHGTVLCVFGPTECATEMKKILTEMTPPDADDLVASVTRADAVLLNPGAQDDDENSLPRLAALDCGIKHNILRELCRRFEVVWCPASMDFDTIVSEWHPDALFASNGPGDPAHPGDATSARESLAAAVRADMPVMGICLGHQLMGLAAGLHTYKLRYGHRGANQPVVDLQSGRVYITSQNHGFAVEDPNKGMLAPHPSGARSEVGENTLEADFEVRHINANDRTVEGLDLVGKPAFTIQFHPEACPGPHDASPLFDRFSEMVADCLVGGQRAVVKGGDR</sequence>
<dbReference type="GO" id="GO:0006207">
    <property type="term" value="P:'de novo' pyrimidine nucleobase biosynthetic process"/>
    <property type="evidence" value="ECO:0007669"/>
    <property type="project" value="InterPro"/>
</dbReference>
<comment type="similarity">
    <text evidence="2 10">Belongs to the CarA family.</text>
</comment>
<evidence type="ECO:0000256" key="6">
    <source>
        <dbReference type="ARBA" id="ARBA00022840"/>
    </source>
</evidence>
<comment type="function">
    <text evidence="10">Small subunit of the glutamine-dependent carbamoyl phosphate synthetase (CPSase). CPSase catalyzes the formation of carbamoyl phosphate from the ammonia moiety of glutamine, carbonate, and phosphate donated by ATP, constituting the first step of 2 biosynthetic pathways, one leading to arginine and/or urea and the other to pyrimidine nucleotides. The small subunit (glutamine amidotransferase) binds and cleaves glutamine to supply the large subunit with the substrate ammonia.</text>
</comment>
<comment type="pathway">
    <text evidence="10">Pyrimidine metabolism; UMP biosynthesis via de novo pathway; (S)-dihydroorotate from bicarbonate: step 1/3.</text>
</comment>
<comment type="catalytic activity">
    <reaction evidence="9 10">
        <text>hydrogencarbonate + L-glutamine + 2 ATP + H2O = carbamoyl phosphate + L-glutamate + 2 ADP + phosphate + 2 H(+)</text>
        <dbReference type="Rhea" id="RHEA:18633"/>
        <dbReference type="ChEBI" id="CHEBI:15377"/>
        <dbReference type="ChEBI" id="CHEBI:15378"/>
        <dbReference type="ChEBI" id="CHEBI:17544"/>
        <dbReference type="ChEBI" id="CHEBI:29985"/>
        <dbReference type="ChEBI" id="CHEBI:30616"/>
        <dbReference type="ChEBI" id="CHEBI:43474"/>
        <dbReference type="ChEBI" id="CHEBI:58228"/>
        <dbReference type="ChEBI" id="CHEBI:58359"/>
        <dbReference type="ChEBI" id="CHEBI:456216"/>
        <dbReference type="EC" id="6.3.5.5"/>
    </reaction>
</comment>
<feature type="binding site" evidence="10">
    <location>
        <position position="295"/>
    </location>
    <ligand>
        <name>L-glutamine</name>
        <dbReference type="ChEBI" id="CHEBI:58359"/>
    </ligand>
</feature>
<dbReference type="HAMAP" id="MF_01209">
    <property type="entry name" value="CPSase_S_chain"/>
    <property type="match status" value="1"/>
</dbReference>
<dbReference type="GO" id="GO:0004088">
    <property type="term" value="F:carbamoyl-phosphate synthase (glutamine-hydrolyzing) activity"/>
    <property type="evidence" value="ECO:0007669"/>
    <property type="project" value="UniProtKB-UniRule"/>
</dbReference>
<evidence type="ECO:0000259" key="11">
    <source>
        <dbReference type="SMART" id="SM01097"/>
    </source>
</evidence>
<comment type="pathway">
    <text evidence="1 10">Amino-acid biosynthesis; L-arginine biosynthesis; carbamoyl phosphate from bicarbonate: step 1/1.</text>
</comment>
<protein>
    <recommendedName>
        <fullName evidence="10">Carbamoyl phosphate synthase small chain</fullName>
        <ecNumber evidence="10">6.3.5.5</ecNumber>
    </recommendedName>
    <alternativeName>
        <fullName evidence="10">Carbamoyl phosphate synthetase glutamine chain</fullName>
    </alternativeName>
</protein>
<keyword evidence="6 10" id="KW-0067">ATP-binding</keyword>
<keyword evidence="10" id="KW-0028">Amino-acid biosynthesis</keyword>
<evidence type="ECO:0000256" key="9">
    <source>
        <dbReference type="ARBA" id="ARBA00048816"/>
    </source>
</evidence>
<dbReference type="InterPro" id="IPR050472">
    <property type="entry name" value="Anth_synth/Amidotransfase"/>
</dbReference>
<dbReference type="PRINTS" id="PR00097">
    <property type="entry name" value="ANTSNTHASEII"/>
</dbReference>
<feature type="domain" description="Carbamoyl-phosphate synthase small subunit N-terminal" evidence="11">
    <location>
        <begin position="68"/>
        <end position="198"/>
    </location>
</feature>
<feature type="binding site" evidence="10">
    <location>
        <position position="112"/>
    </location>
    <ligand>
        <name>L-glutamine</name>
        <dbReference type="ChEBI" id="CHEBI:58359"/>
    </ligand>
</feature>
<evidence type="ECO:0000256" key="4">
    <source>
        <dbReference type="ARBA" id="ARBA00022598"/>
    </source>
</evidence>
<evidence type="ECO:0000256" key="10">
    <source>
        <dbReference type="HAMAP-Rule" id="MF_01209"/>
    </source>
</evidence>
<dbReference type="InterPro" id="IPR035686">
    <property type="entry name" value="CPSase_GATase1"/>
</dbReference>
<dbReference type="PANTHER" id="PTHR43418">
    <property type="entry name" value="MULTIFUNCTIONAL TRYPTOPHAN BIOSYNTHESIS PROTEIN-RELATED"/>
    <property type="match status" value="1"/>
</dbReference>
<feature type="active site" evidence="10">
    <location>
        <position position="429"/>
    </location>
</feature>
<feature type="binding site" evidence="10">
    <location>
        <position position="297"/>
    </location>
    <ligand>
        <name>L-glutamine</name>
        <dbReference type="ChEBI" id="CHEBI:58359"/>
    </ligand>
</feature>
<dbReference type="AlphaFoldDB" id="A0A075I858"/>
<dbReference type="Pfam" id="PF00988">
    <property type="entry name" value="CPSase_sm_chain"/>
    <property type="match status" value="1"/>
</dbReference>
<feature type="binding site" evidence="10">
    <location>
        <position position="371"/>
    </location>
    <ligand>
        <name>L-glutamine</name>
        <dbReference type="ChEBI" id="CHEBI:58359"/>
    </ligand>
</feature>
<feature type="binding site" evidence="10">
    <location>
        <position position="368"/>
    </location>
    <ligand>
        <name>L-glutamine</name>
        <dbReference type="ChEBI" id="CHEBI:58359"/>
    </ligand>
</feature>
<feature type="region of interest" description="CPSase" evidence="10">
    <location>
        <begin position="1"/>
        <end position="246"/>
    </location>
</feature>
<dbReference type="Gene3D" id="3.40.50.880">
    <property type="match status" value="1"/>
</dbReference>
<dbReference type="GO" id="GO:0004359">
    <property type="term" value="F:glutaminase activity"/>
    <property type="evidence" value="ECO:0007669"/>
    <property type="project" value="RHEA"/>
</dbReference>
<dbReference type="GO" id="GO:0044205">
    <property type="term" value="P:'de novo' UMP biosynthetic process"/>
    <property type="evidence" value="ECO:0007669"/>
    <property type="project" value="UniProtKB-UniRule"/>
</dbReference>
<dbReference type="PANTHER" id="PTHR43418:SF7">
    <property type="entry name" value="CARBAMOYL-PHOSPHATE SYNTHASE SMALL CHAIN"/>
    <property type="match status" value="1"/>
</dbReference>
<evidence type="ECO:0000256" key="7">
    <source>
        <dbReference type="ARBA" id="ARBA00022962"/>
    </source>
</evidence>
<dbReference type="InterPro" id="IPR029062">
    <property type="entry name" value="Class_I_gatase-like"/>
</dbReference>
<name>A0A075I858_9EURY</name>
<dbReference type="InterPro" id="IPR036480">
    <property type="entry name" value="CarbP_synth_ssu_N_sf"/>
</dbReference>
<dbReference type="SUPFAM" id="SSF52317">
    <property type="entry name" value="Class I glutamine amidotransferase-like"/>
    <property type="match status" value="1"/>
</dbReference>
<dbReference type="SMART" id="SM01097">
    <property type="entry name" value="CPSase_sm_chain"/>
    <property type="match status" value="1"/>
</dbReference>
<keyword evidence="7 10" id="KW-0315">Glutamine amidotransferase</keyword>
<evidence type="ECO:0000256" key="5">
    <source>
        <dbReference type="ARBA" id="ARBA00022741"/>
    </source>
</evidence>
<dbReference type="EC" id="6.3.5.5" evidence="10"/>
<evidence type="ECO:0000256" key="3">
    <source>
        <dbReference type="ARBA" id="ARBA00022571"/>
    </source>
</evidence>
<feature type="binding site" evidence="10">
    <location>
        <position position="370"/>
    </location>
    <ligand>
        <name>L-glutamine</name>
        <dbReference type="ChEBI" id="CHEBI:58359"/>
    </ligand>
</feature>
<feature type="binding site" evidence="10">
    <location>
        <position position="327"/>
    </location>
    <ligand>
        <name>L-glutamine</name>
        <dbReference type="ChEBI" id="CHEBI:58359"/>
    </ligand>
</feature>
<dbReference type="InterPro" id="IPR017926">
    <property type="entry name" value="GATASE"/>
</dbReference>
<dbReference type="SUPFAM" id="SSF52021">
    <property type="entry name" value="Carbamoyl phosphate synthetase, small subunit N-terminal domain"/>
    <property type="match status" value="1"/>
</dbReference>
<comment type="subunit">
    <text evidence="10">Composed of two chains; the small (or glutamine) chain promotes the hydrolysis of glutamine to ammonia, which is used by the large (or ammonia) chain to synthesize carbamoyl phosphate. Tetramer of heterodimers (alpha,beta)4.</text>
</comment>
<dbReference type="GO" id="GO:0006526">
    <property type="term" value="P:L-arginine biosynthetic process"/>
    <property type="evidence" value="ECO:0007669"/>
    <property type="project" value="UniProtKB-UniRule"/>
</dbReference>
<evidence type="ECO:0000256" key="2">
    <source>
        <dbReference type="ARBA" id="ARBA00007800"/>
    </source>
</evidence>
<dbReference type="InterPro" id="IPR006274">
    <property type="entry name" value="CarbamoylP_synth_ssu"/>
</dbReference>
<evidence type="ECO:0000256" key="8">
    <source>
        <dbReference type="ARBA" id="ARBA00022975"/>
    </source>
</evidence>
<feature type="binding site" evidence="10">
    <location>
        <position position="330"/>
    </location>
    <ligand>
        <name>L-glutamine</name>
        <dbReference type="ChEBI" id="CHEBI:58359"/>
    </ligand>
</feature>
<organism evidence="12">
    <name type="scientific">uncultured marine group II/III euryarchaeote SAT1000_07_H02</name>
    <dbReference type="NCBI Taxonomy" id="1456555"/>
    <lineage>
        <taxon>Archaea</taxon>
        <taxon>Methanobacteriati</taxon>
        <taxon>Methanobacteriota</taxon>
        <taxon>environmental samples</taxon>
    </lineage>
</organism>
<dbReference type="UniPathway" id="UPA00068">
    <property type="reaction ID" value="UER00171"/>
</dbReference>
<feature type="active site" evidence="10">
    <location>
        <position position="431"/>
    </location>
</feature>
<feature type="active site" description="Nucleophile" evidence="10">
    <location>
        <position position="326"/>
    </location>
</feature>
<dbReference type="PRINTS" id="PR00096">
    <property type="entry name" value="GATASE"/>
</dbReference>
<dbReference type="PROSITE" id="PS51273">
    <property type="entry name" value="GATASE_TYPE_1"/>
    <property type="match status" value="1"/>
</dbReference>
<keyword evidence="3 10" id="KW-0055">Arginine biosynthesis</keyword>
<dbReference type="InterPro" id="IPR002474">
    <property type="entry name" value="CarbamoylP_synth_ssu_N"/>
</dbReference>
<dbReference type="Pfam" id="PF00117">
    <property type="entry name" value="GATase"/>
    <property type="match status" value="1"/>
</dbReference>
<evidence type="ECO:0000313" key="12">
    <source>
        <dbReference type="EMBL" id="AIF22128.1"/>
    </source>
</evidence>
<dbReference type="Gene3D" id="3.50.30.20">
    <property type="entry name" value="Carbamoyl-phosphate synthase small subunit, N-terminal domain"/>
    <property type="match status" value="1"/>
</dbReference>
<dbReference type="CDD" id="cd01744">
    <property type="entry name" value="GATase1_CPSase"/>
    <property type="match status" value="1"/>
</dbReference>
<dbReference type="PRINTS" id="PR00099">
    <property type="entry name" value="CPSGATASE"/>
</dbReference>
<dbReference type="UniPathway" id="UPA00070">
    <property type="reaction ID" value="UER00115"/>
</dbReference>
<dbReference type="NCBIfam" id="TIGR01368">
    <property type="entry name" value="CPSaseIIsmall"/>
    <property type="match status" value="1"/>
</dbReference>